<sequence>MAITYTYDPGKLDVEGMDLMRLEIGDTFVDGGKKTCALCDEEYSAIISKHPDNWNNAKYACVCAIVNKLAFQNDYSSGGMSLSLSQRFTQWQELKKEMAAAYGGTVPVVAFNDNVGNATDSLHYFSFGMHDIMPGEEGA</sequence>
<accession>A0ABR6WNF4</accession>
<reference evidence="1 2" key="1">
    <citation type="journal article" date="2020" name="mSystems">
        <title>Defining Genomic and Predicted Metabolic Features of the Acetobacterium Genus.</title>
        <authorList>
            <person name="Ross D.E."/>
            <person name="Marshall C.W."/>
            <person name="Gulliver D."/>
            <person name="May H.D."/>
            <person name="Norman R.S."/>
        </authorList>
    </citation>
    <scope>NUCLEOTIDE SEQUENCE [LARGE SCALE GENOMIC DNA]</scope>
    <source>
        <strain evidence="1 2">DSM 9173</strain>
    </source>
</reference>
<dbReference type="EMBL" id="WJBB01000019">
    <property type="protein sequence ID" value="MBC3798033.1"/>
    <property type="molecule type" value="Genomic_DNA"/>
</dbReference>
<evidence type="ECO:0000313" key="2">
    <source>
        <dbReference type="Proteomes" id="UP000653358"/>
    </source>
</evidence>
<comment type="caution">
    <text evidence="1">The sequence shown here is derived from an EMBL/GenBank/DDBJ whole genome shotgun (WGS) entry which is preliminary data.</text>
</comment>
<proteinExistence type="predicted"/>
<gene>
    <name evidence="1" type="ORF">GH807_13370</name>
</gene>
<name>A0ABR6WNF4_9FIRM</name>
<dbReference type="Proteomes" id="UP000653358">
    <property type="component" value="Unassembled WGS sequence"/>
</dbReference>
<organism evidence="1 2">
    <name type="scientific">Acetobacterium tundrae</name>
    <dbReference type="NCBI Taxonomy" id="132932"/>
    <lineage>
        <taxon>Bacteria</taxon>
        <taxon>Bacillati</taxon>
        <taxon>Bacillota</taxon>
        <taxon>Clostridia</taxon>
        <taxon>Eubacteriales</taxon>
        <taxon>Eubacteriaceae</taxon>
        <taxon>Acetobacterium</taxon>
    </lineage>
</organism>
<keyword evidence="2" id="KW-1185">Reference proteome</keyword>
<protein>
    <submittedName>
        <fullName evidence="1">Uncharacterized protein</fullName>
    </submittedName>
</protein>
<dbReference type="RefSeq" id="WP_148603680.1">
    <property type="nucleotide sequence ID" value="NZ_RXYB01000010.1"/>
</dbReference>
<evidence type="ECO:0000313" key="1">
    <source>
        <dbReference type="EMBL" id="MBC3798033.1"/>
    </source>
</evidence>